<evidence type="ECO:0000313" key="2">
    <source>
        <dbReference type="Proteomes" id="UP001596282"/>
    </source>
</evidence>
<keyword evidence="2" id="KW-1185">Reference proteome</keyword>
<protein>
    <submittedName>
        <fullName evidence="1">Uncharacterized protein</fullName>
    </submittedName>
</protein>
<organism evidence="1 2">
    <name type="scientific">Lactiplantibacillus daowaiensis</name>
    <dbReference type="NCBI Taxonomy" id="2559918"/>
    <lineage>
        <taxon>Bacteria</taxon>
        <taxon>Bacillati</taxon>
        <taxon>Bacillota</taxon>
        <taxon>Bacilli</taxon>
        <taxon>Lactobacillales</taxon>
        <taxon>Lactobacillaceae</taxon>
        <taxon>Lactiplantibacillus</taxon>
    </lineage>
</organism>
<proteinExistence type="predicted"/>
<dbReference type="EMBL" id="JBHSSC010000035">
    <property type="protein sequence ID" value="MFC6181237.1"/>
    <property type="molecule type" value="Genomic_DNA"/>
</dbReference>
<dbReference type="Proteomes" id="UP001596282">
    <property type="component" value="Unassembled WGS sequence"/>
</dbReference>
<reference evidence="2" key="1">
    <citation type="journal article" date="2019" name="Int. J. Syst. Evol. Microbiol.">
        <title>The Global Catalogue of Microorganisms (GCM) 10K type strain sequencing project: providing services to taxonomists for standard genome sequencing and annotation.</title>
        <authorList>
            <consortium name="The Broad Institute Genomics Platform"/>
            <consortium name="The Broad Institute Genome Sequencing Center for Infectious Disease"/>
            <person name="Wu L."/>
            <person name="Ma J."/>
        </authorList>
    </citation>
    <scope>NUCLEOTIDE SEQUENCE [LARGE SCALE GENOMIC DNA]</scope>
    <source>
        <strain evidence="2">CCM 8933</strain>
    </source>
</reference>
<accession>A0ABW1S0J6</accession>
<evidence type="ECO:0000313" key="1">
    <source>
        <dbReference type="EMBL" id="MFC6181237.1"/>
    </source>
</evidence>
<comment type="caution">
    <text evidence="1">The sequence shown here is derived from an EMBL/GenBank/DDBJ whole genome shotgun (WGS) entry which is preliminary data.</text>
</comment>
<gene>
    <name evidence="1" type="ORF">ACFP5Y_08400</name>
</gene>
<dbReference type="RefSeq" id="WP_171001490.1">
    <property type="nucleotide sequence ID" value="NZ_BJDJ01000019.1"/>
</dbReference>
<name>A0ABW1S0J6_9LACO</name>
<sequence length="49" mass="5628">MTKSTKTLSLMPRLYTMTATKPTAKTKVYSTPVQYATHTTPAWHYQLNH</sequence>